<dbReference type="SUPFAM" id="SSF53850">
    <property type="entry name" value="Periplasmic binding protein-like II"/>
    <property type="match status" value="1"/>
</dbReference>
<dbReference type="PANTHER" id="PTHR42941:SF1">
    <property type="entry name" value="SLL1037 PROTEIN"/>
    <property type="match status" value="1"/>
</dbReference>
<name>A0A1F5A9G4_9BACT</name>
<evidence type="ECO:0000313" key="1">
    <source>
        <dbReference type="EMBL" id="OGD15183.1"/>
    </source>
</evidence>
<protein>
    <submittedName>
        <fullName evidence="1">C4-dicarboxylate ABC transporter substrate-binding protein</fullName>
    </submittedName>
</protein>
<dbReference type="CDD" id="cd13567">
    <property type="entry name" value="PBP2_TtGluBP"/>
    <property type="match status" value="1"/>
</dbReference>
<comment type="caution">
    <text evidence="1">The sequence shown here is derived from an EMBL/GenBank/DDBJ whole genome shotgun (WGS) entry which is preliminary data.</text>
</comment>
<dbReference type="EMBL" id="MEYH01000065">
    <property type="protein sequence ID" value="OGD15183.1"/>
    <property type="molecule type" value="Genomic_DNA"/>
</dbReference>
<dbReference type="InterPro" id="IPR011852">
    <property type="entry name" value="TRAP_TAXI"/>
</dbReference>
<evidence type="ECO:0000313" key="2">
    <source>
        <dbReference type="Proteomes" id="UP000177701"/>
    </source>
</evidence>
<sequence length="322" mass="34302">MLKSKTILILVLAISLVMGMFSFGMAAERQFVAIATGGTGGTYYPLGGALAQMLSNNVEGLIVTAQTANASRANCNLISRGQIETAFSQANVTYWSYTGTGIYSNEPILTNLRGIASLYPETIHIVATKASGIKTIDDLKGKKVGVGAPNSGTAADAEIILNAHGITFDDIKVDFIDFNEVAQRLVDGQIDAGFTTAGYPTSSIIDIATKRDMVLVPISEEKVKELVAAIPYYGATTIPAGIYKGIDEPVLALATPALWICDAKLSPTVVYKMTKALWEQRAILEKVHSQGKNITLETALDGIGIPLHPGAELYYKEVGLIK</sequence>
<dbReference type="NCBIfam" id="TIGR02122">
    <property type="entry name" value="TRAP_TAXI"/>
    <property type="match status" value="1"/>
</dbReference>
<organism evidence="1 2">
    <name type="scientific">Candidatus Sediminicultor quintus</name>
    <dbReference type="NCBI Taxonomy" id="1797291"/>
    <lineage>
        <taxon>Bacteria</taxon>
        <taxon>Pseudomonadati</taxon>
        <taxon>Atribacterota</taxon>
        <taxon>Candidatus Phoenicimicrobiia</taxon>
        <taxon>Candidatus Pheonicimicrobiales</taxon>
        <taxon>Candidatus Phoenicimicrobiaceae</taxon>
        <taxon>Candidatus Sediminicultor</taxon>
    </lineage>
</organism>
<dbReference type="AlphaFoldDB" id="A0A1F5A9G4"/>
<dbReference type="Pfam" id="PF16868">
    <property type="entry name" value="NMT1_3"/>
    <property type="match status" value="1"/>
</dbReference>
<accession>A0A1F5A9G4</accession>
<gene>
    <name evidence="1" type="ORF">A2V47_00155</name>
</gene>
<dbReference type="PANTHER" id="PTHR42941">
    <property type="entry name" value="SLL1037 PROTEIN"/>
    <property type="match status" value="1"/>
</dbReference>
<dbReference type="Gene3D" id="3.40.190.10">
    <property type="entry name" value="Periplasmic binding protein-like II"/>
    <property type="match status" value="2"/>
</dbReference>
<dbReference type="Proteomes" id="UP000177701">
    <property type="component" value="Unassembled WGS sequence"/>
</dbReference>
<proteinExistence type="predicted"/>
<reference evidence="1 2" key="1">
    <citation type="journal article" date="2016" name="Nat. Commun.">
        <title>Thousands of microbial genomes shed light on interconnected biogeochemical processes in an aquifer system.</title>
        <authorList>
            <person name="Anantharaman K."/>
            <person name="Brown C.T."/>
            <person name="Hug L.A."/>
            <person name="Sharon I."/>
            <person name="Castelle C.J."/>
            <person name="Probst A.J."/>
            <person name="Thomas B.C."/>
            <person name="Singh A."/>
            <person name="Wilkins M.J."/>
            <person name="Karaoz U."/>
            <person name="Brodie E.L."/>
            <person name="Williams K.H."/>
            <person name="Hubbard S.S."/>
            <person name="Banfield J.F."/>
        </authorList>
    </citation>
    <scope>NUCLEOTIDE SEQUENCE [LARGE SCALE GENOMIC DNA]</scope>
</reference>
<dbReference type="STRING" id="1797291.A2V47_00155"/>